<evidence type="ECO:0000256" key="15">
    <source>
        <dbReference type="PIRSR" id="PIRSR006769-3"/>
    </source>
</evidence>
<keyword evidence="9 12" id="KW-0521">NADP</keyword>
<keyword evidence="7 12" id="KW-0479">Metal-binding</keyword>
<feature type="binding site" evidence="15">
    <location>
        <position position="44"/>
    </location>
    <ligand>
        <name>Zn(2+)</name>
        <dbReference type="ChEBI" id="CHEBI:29105"/>
        <note>catalytic</note>
    </ligand>
</feature>
<feature type="binding site" evidence="14">
    <location>
        <position position="178"/>
    </location>
    <ligand>
        <name>substrate</name>
    </ligand>
</feature>
<feature type="binding site" evidence="14">
    <location>
        <position position="194"/>
    </location>
    <ligand>
        <name>NADP(+)</name>
        <dbReference type="ChEBI" id="CHEBI:58349"/>
    </ligand>
</feature>
<evidence type="ECO:0000256" key="4">
    <source>
        <dbReference type="ARBA" id="ARBA00005259"/>
    </source>
</evidence>
<dbReference type="Gene3D" id="3.40.140.10">
    <property type="entry name" value="Cytidine Deaminase, domain 2"/>
    <property type="match status" value="1"/>
</dbReference>
<dbReference type="EC" id="3.5.4.26" evidence="12"/>
<comment type="pathway">
    <text evidence="2 12">Cofactor biosynthesis; riboflavin biosynthesis; 5-amino-6-(D-ribitylamino)uracil from GTP: step 2/4.</text>
</comment>
<keyword evidence="10 12" id="KW-0560">Oxidoreductase</keyword>
<feature type="binding site" evidence="14">
    <location>
        <position position="198"/>
    </location>
    <ligand>
        <name>substrate</name>
    </ligand>
</feature>
<dbReference type="InterPro" id="IPR016193">
    <property type="entry name" value="Cytidine_deaminase-like"/>
</dbReference>
<evidence type="ECO:0000256" key="12">
    <source>
        <dbReference type="PIRNR" id="PIRNR006769"/>
    </source>
</evidence>
<dbReference type="AlphaFoldDB" id="A0A8S8XBK4"/>
<dbReference type="Gene3D" id="3.40.430.10">
    <property type="entry name" value="Dihydrofolate Reductase, subunit A"/>
    <property type="match status" value="1"/>
</dbReference>
<dbReference type="CDD" id="cd01284">
    <property type="entry name" value="Riboflavin_deaminase-reductase"/>
    <property type="match status" value="1"/>
</dbReference>
<proteinExistence type="inferred from homology"/>
<dbReference type="PANTHER" id="PTHR38011">
    <property type="entry name" value="DIHYDROFOLATE REDUCTASE FAMILY PROTEIN (AFU_ORTHOLOGUE AFUA_8G06820)"/>
    <property type="match status" value="1"/>
</dbReference>
<feature type="binding site" evidence="14">
    <location>
        <position position="190"/>
    </location>
    <ligand>
        <name>NADP(+)</name>
        <dbReference type="ChEBI" id="CHEBI:58349"/>
    </ligand>
</feature>
<comment type="similarity">
    <text evidence="5 12">In the C-terminal section; belongs to the HTP reductase family.</text>
</comment>
<dbReference type="InterPro" id="IPR024072">
    <property type="entry name" value="DHFR-like_dom_sf"/>
</dbReference>
<evidence type="ECO:0000256" key="2">
    <source>
        <dbReference type="ARBA" id="ARBA00004882"/>
    </source>
</evidence>
<dbReference type="Pfam" id="PF00383">
    <property type="entry name" value="dCMP_cyt_deam_1"/>
    <property type="match status" value="1"/>
</dbReference>
<dbReference type="InterPro" id="IPR002734">
    <property type="entry name" value="RibDG_C"/>
</dbReference>
<feature type="binding site" evidence="15">
    <location>
        <position position="78"/>
    </location>
    <ligand>
        <name>Zn(2+)</name>
        <dbReference type="ChEBI" id="CHEBI:29105"/>
        <note>catalytic</note>
    </ligand>
</feature>
<feature type="binding site" evidence="14">
    <location>
        <begin position="292"/>
        <end position="298"/>
    </location>
    <ligand>
        <name>NADP(+)</name>
        <dbReference type="ChEBI" id="CHEBI:58349"/>
    </ligand>
</feature>
<feature type="binding site" evidence="14">
    <location>
        <position position="164"/>
    </location>
    <ligand>
        <name>NADP(+)</name>
        <dbReference type="ChEBI" id="CHEBI:58349"/>
    </ligand>
</feature>
<evidence type="ECO:0000256" key="5">
    <source>
        <dbReference type="ARBA" id="ARBA00007417"/>
    </source>
</evidence>
<dbReference type="PANTHER" id="PTHR38011:SF7">
    <property type="entry name" value="2,5-DIAMINO-6-RIBOSYLAMINO-4(3H)-PYRIMIDINONE 5'-PHOSPHATE REDUCTASE"/>
    <property type="match status" value="1"/>
</dbReference>
<protein>
    <recommendedName>
        <fullName evidence="12">Riboflavin biosynthesis protein RibD</fullName>
    </recommendedName>
    <domain>
        <recommendedName>
            <fullName evidence="12">Diaminohydroxyphosphoribosylaminopyrimidine deaminase</fullName>
            <shortName evidence="12">DRAP deaminase</shortName>
            <ecNumber evidence="12">3.5.4.26</ecNumber>
        </recommendedName>
        <alternativeName>
            <fullName evidence="12">Riboflavin-specific deaminase</fullName>
        </alternativeName>
    </domain>
    <domain>
        <recommendedName>
            <fullName evidence="12">5-amino-6-(5-phosphoribosylamino)uracil reductase</fullName>
            <ecNumber evidence="12">1.1.1.193</ecNumber>
        </recommendedName>
        <alternativeName>
            <fullName evidence="12">HTP reductase</fullName>
        </alternativeName>
    </domain>
</protein>
<evidence type="ECO:0000256" key="13">
    <source>
        <dbReference type="PIRSR" id="PIRSR006769-1"/>
    </source>
</evidence>
<evidence type="ECO:0000313" key="17">
    <source>
        <dbReference type="EMBL" id="GIL38630.1"/>
    </source>
</evidence>
<keyword evidence="11" id="KW-0511">Multifunctional enzyme</keyword>
<organism evidence="17 18">
    <name type="scientific">Roseiterribacter gracilis</name>
    <dbReference type="NCBI Taxonomy" id="2812848"/>
    <lineage>
        <taxon>Bacteria</taxon>
        <taxon>Pseudomonadati</taxon>
        <taxon>Pseudomonadota</taxon>
        <taxon>Alphaproteobacteria</taxon>
        <taxon>Rhodospirillales</taxon>
        <taxon>Roseiterribacteraceae</taxon>
        <taxon>Roseiterribacter</taxon>
    </lineage>
</organism>
<evidence type="ECO:0000256" key="11">
    <source>
        <dbReference type="ARBA" id="ARBA00023268"/>
    </source>
</evidence>
<dbReference type="NCBIfam" id="TIGR00227">
    <property type="entry name" value="ribD_Cterm"/>
    <property type="match status" value="1"/>
</dbReference>
<dbReference type="InterPro" id="IPR004794">
    <property type="entry name" value="Eubact_RibD"/>
</dbReference>
<evidence type="ECO:0000256" key="9">
    <source>
        <dbReference type="ARBA" id="ARBA00022857"/>
    </source>
</evidence>
<name>A0A8S8XBK4_9PROT</name>
<dbReference type="EC" id="1.1.1.193" evidence="12"/>
<evidence type="ECO:0000256" key="1">
    <source>
        <dbReference type="ARBA" id="ARBA00002151"/>
    </source>
</evidence>
<dbReference type="InterPro" id="IPR011549">
    <property type="entry name" value="RibD_C"/>
</dbReference>
<dbReference type="GO" id="GO:0008270">
    <property type="term" value="F:zinc ion binding"/>
    <property type="evidence" value="ECO:0007669"/>
    <property type="project" value="InterPro"/>
</dbReference>
<dbReference type="EMBL" id="BOPV01000001">
    <property type="protein sequence ID" value="GIL38630.1"/>
    <property type="molecule type" value="Genomic_DNA"/>
</dbReference>
<keyword evidence="18" id="KW-1185">Reference proteome</keyword>
<comment type="similarity">
    <text evidence="4 12">In the N-terminal section; belongs to the cytidine and deoxycytidylate deaminase family.</text>
</comment>
<dbReference type="PROSITE" id="PS51747">
    <property type="entry name" value="CYT_DCMP_DEAMINASES_2"/>
    <property type="match status" value="1"/>
</dbReference>
<comment type="catalytic activity">
    <reaction evidence="12">
        <text>5-amino-6-(5-phospho-D-ribitylamino)uracil + NADP(+) = 5-amino-6-(5-phospho-D-ribosylamino)uracil + NADPH + H(+)</text>
        <dbReference type="Rhea" id="RHEA:17845"/>
        <dbReference type="ChEBI" id="CHEBI:15378"/>
        <dbReference type="ChEBI" id="CHEBI:57783"/>
        <dbReference type="ChEBI" id="CHEBI:58349"/>
        <dbReference type="ChEBI" id="CHEBI:58421"/>
        <dbReference type="ChEBI" id="CHEBI:58453"/>
        <dbReference type="EC" id="1.1.1.193"/>
    </reaction>
</comment>
<dbReference type="InterPro" id="IPR016192">
    <property type="entry name" value="APOBEC/CMP_deaminase_Zn-bd"/>
</dbReference>
<evidence type="ECO:0000256" key="3">
    <source>
        <dbReference type="ARBA" id="ARBA00004910"/>
    </source>
</evidence>
<evidence type="ECO:0000256" key="10">
    <source>
        <dbReference type="ARBA" id="ARBA00023002"/>
    </source>
</evidence>
<dbReference type="SUPFAM" id="SSF53597">
    <property type="entry name" value="Dihydrofolate reductase-like"/>
    <property type="match status" value="1"/>
</dbReference>
<dbReference type="GO" id="GO:0009231">
    <property type="term" value="P:riboflavin biosynthetic process"/>
    <property type="evidence" value="ECO:0007669"/>
    <property type="project" value="UniProtKB-KW"/>
</dbReference>
<comment type="cofactor">
    <cofactor evidence="12 15">
        <name>Zn(2+)</name>
        <dbReference type="ChEBI" id="CHEBI:29105"/>
    </cofactor>
    <text evidence="12 15">Binds 1 zinc ion.</text>
</comment>
<comment type="catalytic activity">
    <reaction evidence="12">
        <text>2,5-diamino-6-hydroxy-4-(5-phosphoribosylamino)-pyrimidine + H2O + H(+) = 5-amino-6-(5-phospho-D-ribosylamino)uracil + NH4(+)</text>
        <dbReference type="Rhea" id="RHEA:21868"/>
        <dbReference type="ChEBI" id="CHEBI:15377"/>
        <dbReference type="ChEBI" id="CHEBI:15378"/>
        <dbReference type="ChEBI" id="CHEBI:28938"/>
        <dbReference type="ChEBI" id="CHEBI:58453"/>
        <dbReference type="ChEBI" id="CHEBI:58614"/>
        <dbReference type="EC" id="3.5.4.26"/>
    </reaction>
</comment>
<sequence length="359" mass="37840">MRVALHLARRGLGEVWPNPAVGCVLVKDGVVVGRGWTQSGGRPHAETEALRRAGDAARGATAYVTLEPCSHTGQTPPCVDALIAAGVARVVVAIGDPDPRVDGRGLARLRDAKIEVTEHVESNAARAVTAGFLLRVEQGRPLVTLKLATSLDGRIATHGGDSKWITGEDARAAAHALRAEHDAVAVGASTAVADDPALTVRLPGWHGRGKPRVVFDRHLRLSLTSSMVKTARTHPTWVLTLADADKARRSALEDLGVEILPVEPIEPGRMSMLAALEVLAGRGITRLLVEGGGRIAASLLAEKLVDRLILFRAGRVLGGDGVPAIAGLGIATVAEGPVFRRSDLRPLGPDAVEFWERSL</sequence>
<evidence type="ECO:0000259" key="16">
    <source>
        <dbReference type="PROSITE" id="PS51747"/>
    </source>
</evidence>
<dbReference type="NCBIfam" id="TIGR00326">
    <property type="entry name" value="eubact_ribD"/>
    <property type="match status" value="1"/>
</dbReference>
<keyword evidence="8 12" id="KW-0862">Zinc</keyword>
<feature type="binding site" evidence="14">
    <location>
        <position position="290"/>
    </location>
    <ligand>
        <name>substrate</name>
    </ligand>
</feature>
<dbReference type="GO" id="GO:0008703">
    <property type="term" value="F:5-amino-6-(5-phosphoribosylamino)uracil reductase activity"/>
    <property type="evidence" value="ECO:0007669"/>
    <property type="project" value="UniProtKB-EC"/>
</dbReference>
<evidence type="ECO:0000256" key="8">
    <source>
        <dbReference type="ARBA" id="ARBA00022833"/>
    </source>
</evidence>
<comment type="pathway">
    <text evidence="3 12">Cofactor biosynthesis; riboflavin biosynthesis; 5-amino-6-(D-ribitylamino)uracil from GTP: step 3/4.</text>
</comment>
<evidence type="ECO:0000313" key="18">
    <source>
        <dbReference type="Proteomes" id="UP000681075"/>
    </source>
</evidence>
<dbReference type="InterPro" id="IPR002125">
    <property type="entry name" value="CMP_dCMP_dom"/>
</dbReference>
<feature type="domain" description="CMP/dCMP-type deaminase" evidence="16">
    <location>
        <begin position="1"/>
        <end position="117"/>
    </location>
</feature>
<dbReference type="Pfam" id="PF01872">
    <property type="entry name" value="RibD_C"/>
    <property type="match status" value="1"/>
</dbReference>
<feature type="binding site" evidence="14">
    <location>
        <position position="201"/>
    </location>
    <ligand>
        <name>substrate</name>
    </ligand>
</feature>
<dbReference type="SUPFAM" id="SSF53927">
    <property type="entry name" value="Cytidine deaminase-like"/>
    <property type="match status" value="1"/>
</dbReference>
<dbReference type="PIRSF" id="PIRSF006769">
    <property type="entry name" value="RibD"/>
    <property type="match status" value="1"/>
</dbReference>
<comment type="caution">
    <text evidence="17">The sequence shown here is derived from an EMBL/GenBank/DDBJ whole genome shotgun (WGS) entry which is preliminary data.</text>
</comment>
<feature type="binding site" evidence="15">
    <location>
        <position position="69"/>
    </location>
    <ligand>
        <name>Zn(2+)</name>
        <dbReference type="ChEBI" id="CHEBI:29105"/>
        <note>catalytic</note>
    </ligand>
</feature>
<evidence type="ECO:0000256" key="6">
    <source>
        <dbReference type="ARBA" id="ARBA00022619"/>
    </source>
</evidence>
<comment type="function">
    <text evidence="1 12">Converts 2,5-diamino-6-(ribosylamino)-4(3h)-pyrimidinone 5'-phosphate into 5-amino-6-(ribosylamino)-2,4(1h,3h)-pyrimidinedione 5'-phosphate.</text>
</comment>
<accession>A0A8S8XBK4</accession>
<evidence type="ECO:0000256" key="14">
    <source>
        <dbReference type="PIRSR" id="PIRSR006769-2"/>
    </source>
</evidence>
<keyword evidence="6 12" id="KW-0686">Riboflavin biosynthesis</keyword>
<feature type="binding site" evidence="14">
    <location>
        <position position="148"/>
    </location>
    <ligand>
        <name>NADP(+)</name>
        <dbReference type="ChEBI" id="CHEBI:58349"/>
    </ligand>
</feature>
<reference evidence="17" key="1">
    <citation type="submission" date="2021-02" db="EMBL/GenBank/DDBJ databases">
        <title>Genome sequence of Rhodospirillales sp. strain TMPK1 isolated from soil.</title>
        <authorList>
            <person name="Nakai R."/>
            <person name="Kusada H."/>
            <person name="Tamaki H."/>
        </authorList>
    </citation>
    <scope>NUCLEOTIDE SEQUENCE</scope>
    <source>
        <strain evidence="17">TMPK1</strain>
    </source>
</reference>
<feature type="binding site" evidence="14">
    <location>
        <position position="162"/>
    </location>
    <ligand>
        <name>substrate</name>
    </ligand>
</feature>
<dbReference type="GO" id="GO:0008835">
    <property type="term" value="F:diaminohydroxyphosphoribosylaminopyrimidine deaminase activity"/>
    <property type="evidence" value="ECO:0007669"/>
    <property type="project" value="UniProtKB-EC"/>
</dbReference>
<feature type="active site" description="Proton donor" evidence="13">
    <location>
        <position position="46"/>
    </location>
</feature>
<evidence type="ECO:0000256" key="7">
    <source>
        <dbReference type="ARBA" id="ARBA00022723"/>
    </source>
</evidence>
<dbReference type="InterPro" id="IPR050765">
    <property type="entry name" value="Riboflavin_Biosynth_HTPR"/>
</dbReference>
<dbReference type="PROSITE" id="PS00903">
    <property type="entry name" value="CYT_DCMP_DEAMINASES_1"/>
    <property type="match status" value="1"/>
</dbReference>
<keyword evidence="12" id="KW-0378">Hydrolase</keyword>
<dbReference type="Proteomes" id="UP000681075">
    <property type="component" value="Unassembled WGS sequence"/>
</dbReference>
<gene>
    <name evidence="17" type="ORF">TMPK1_08670</name>
</gene>
<dbReference type="GO" id="GO:0050661">
    <property type="term" value="F:NADP binding"/>
    <property type="evidence" value="ECO:0007669"/>
    <property type="project" value="InterPro"/>
</dbReference>